<dbReference type="GeneID" id="85326479"/>
<dbReference type="Proteomes" id="UP001172101">
    <property type="component" value="Unassembled WGS sequence"/>
</dbReference>
<dbReference type="EMBL" id="JAUIRO010000009">
    <property type="protein sequence ID" value="KAK0701804.1"/>
    <property type="molecule type" value="Genomic_DNA"/>
</dbReference>
<evidence type="ECO:0000256" key="2">
    <source>
        <dbReference type="SAM" id="SignalP"/>
    </source>
</evidence>
<gene>
    <name evidence="3" type="ORF">B0T26DRAFT_734729</name>
</gene>
<comment type="caution">
    <text evidence="3">The sequence shown here is derived from an EMBL/GenBank/DDBJ whole genome shotgun (WGS) entry which is preliminary data.</text>
</comment>
<feature type="transmembrane region" description="Helical" evidence="1">
    <location>
        <begin position="78"/>
        <end position="97"/>
    </location>
</feature>
<dbReference type="AlphaFoldDB" id="A0AA39ZQG4"/>
<evidence type="ECO:0008006" key="5">
    <source>
        <dbReference type="Google" id="ProtNLM"/>
    </source>
</evidence>
<organism evidence="3 4">
    <name type="scientific">Lasiosphaeria miniovina</name>
    <dbReference type="NCBI Taxonomy" id="1954250"/>
    <lineage>
        <taxon>Eukaryota</taxon>
        <taxon>Fungi</taxon>
        <taxon>Dikarya</taxon>
        <taxon>Ascomycota</taxon>
        <taxon>Pezizomycotina</taxon>
        <taxon>Sordariomycetes</taxon>
        <taxon>Sordariomycetidae</taxon>
        <taxon>Sordariales</taxon>
        <taxon>Lasiosphaeriaceae</taxon>
        <taxon>Lasiosphaeria</taxon>
    </lineage>
</organism>
<dbReference type="RefSeq" id="XP_060289468.1">
    <property type="nucleotide sequence ID" value="XM_060443209.1"/>
</dbReference>
<feature type="chain" id="PRO_5041243262" description="Secreted protein" evidence="2">
    <location>
        <begin position="19"/>
        <end position="110"/>
    </location>
</feature>
<sequence>MNSILCHLFTCVLPLFLPSPPRKPTLALTFRQFSNYMCVHVSACNRELVGGREFAVPSSESRESDAERAAAAGSDNGFFFFVSFLVYTFEVFISRILKALAHWLFRAGCL</sequence>
<keyword evidence="4" id="KW-1185">Reference proteome</keyword>
<keyword evidence="2" id="KW-0732">Signal</keyword>
<keyword evidence="1" id="KW-1133">Transmembrane helix</keyword>
<accession>A0AA39ZQG4</accession>
<evidence type="ECO:0000313" key="4">
    <source>
        <dbReference type="Proteomes" id="UP001172101"/>
    </source>
</evidence>
<keyword evidence="1" id="KW-0472">Membrane</keyword>
<name>A0AA39ZQG4_9PEZI</name>
<proteinExistence type="predicted"/>
<evidence type="ECO:0000256" key="1">
    <source>
        <dbReference type="SAM" id="Phobius"/>
    </source>
</evidence>
<protein>
    <recommendedName>
        <fullName evidence="5">Secreted protein</fullName>
    </recommendedName>
</protein>
<evidence type="ECO:0000313" key="3">
    <source>
        <dbReference type="EMBL" id="KAK0701804.1"/>
    </source>
</evidence>
<keyword evidence="1" id="KW-0812">Transmembrane</keyword>
<reference evidence="3" key="1">
    <citation type="submission" date="2023-06" db="EMBL/GenBank/DDBJ databases">
        <title>Genome-scale phylogeny and comparative genomics of the fungal order Sordariales.</title>
        <authorList>
            <consortium name="Lawrence Berkeley National Laboratory"/>
            <person name="Hensen N."/>
            <person name="Bonometti L."/>
            <person name="Westerberg I."/>
            <person name="Brannstrom I.O."/>
            <person name="Guillou S."/>
            <person name="Cros-Aarteil S."/>
            <person name="Calhoun S."/>
            <person name="Haridas S."/>
            <person name="Kuo A."/>
            <person name="Mondo S."/>
            <person name="Pangilinan J."/>
            <person name="Riley R."/>
            <person name="LaButti K."/>
            <person name="Andreopoulos B."/>
            <person name="Lipzen A."/>
            <person name="Chen C."/>
            <person name="Yanf M."/>
            <person name="Daum C."/>
            <person name="Ng V."/>
            <person name="Clum A."/>
            <person name="Steindorff A."/>
            <person name="Ohm R."/>
            <person name="Martin F."/>
            <person name="Silar P."/>
            <person name="Natvig D."/>
            <person name="Lalanne C."/>
            <person name="Gautier V."/>
            <person name="Ament-velasquez S.L."/>
            <person name="Kruys A."/>
            <person name="Hutchinson M.I."/>
            <person name="Powell A.J."/>
            <person name="Barry K."/>
            <person name="Miller A.N."/>
            <person name="Grigoriev I.V."/>
            <person name="Debuchy R."/>
            <person name="Gladieux P."/>
            <person name="Thoren M.H."/>
            <person name="Johannesson H."/>
        </authorList>
    </citation>
    <scope>NUCLEOTIDE SEQUENCE</scope>
    <source>
        <strain evidence="3">SMH2392-1A</strain>
    </source>
</reference>
<feature type="signal peptide" evidence="2">
    <location>
        <begin position="1"/>
        <end position="18"/>
    </location>
</feature>